<feature type="domain" description="Cadherin" evidence="15">
    <location>
        <begin position="946"/>
        <end position="1049"/>
    </location>
</feature>
<feature type="domain" description="Cadherin" evidence="15">
    <location>
        <begin position="130"/>
        <end position="238"/>
    </location>
</feature>
<dbReference type="FunFam" id="2.60.40.60:FF:000007">
    <property type="entry name" value="Protocadherin alpha 2"/>
    <property type="match status" value="2"/>
</dbReference>
<feature type="domain" description="Cadherin" evidence="15">
    <location>
        <begin position="452"/>
        <end position="561"/>
    </location>
</feature>
<reference evidence="16 17" key="1">
    <citation type="journal article" date="2018" name="Nat. Ecol. Evol.">
        <title>Shark genomes provide insights into elasmobranch evolution and the origin of vertebrates.</title>
        <authorList>
            <person name="Hara Y"/>
            <person name="Yamaguchi K"/>
            <person name="Onimaru K"/>
            <person name="Kadota M"/>
            <person name="Koyanagi M"/>
            <person name="Keeley SD"/>
            <person name="Tatsumi K"/>
            <person name="Tanaka K"/>
            <person name="Motone F"/>
            <person name="Kageyama Y"/>
            <person name="Nozu R"/>
            <person name="Adachi N"/>
            <person name="Nishimura O"/>
            <person name="Nakagawa R"/>
            <person name="Tanegashima C"/>
            <person name="Kiyatake I"/>
            <person name="Matsumoto R"/>
            <person name="Murakumo K"/>
            <person name="Nishida K"/>
            <person name="Terakita A"/>
            <person name="Kuratani S"/>
            <person name="Sato K"/>
            <person name="Hyodo S Kuraku.S."/>
        </authorList>
    </citation>
    <scope>NUCLEOTIDE SEQUENCE [LARGE SCALE GENOMIC DNA]</scope>
</reference>
<dbReference type="PRINTS" id="PR00205">
    <property type="entry name" value="CADHERIN"/>
</dbReference>
<comment type="subcellular location">
    <subcellularLocation>
        <location evidence="2">Cell membrane</location>
        <topology evidence="2">Single-pass type I membrane protein</topology>
    </subcellularLocation>
</comment>
<feature type="domain" description="Cadherin" evidence="15">
    <location>
        <begin position="838"/>
        <end position="945"/>
    </location>
</feature>
<dbReference type="InterPro" id="IPR002126">
    <property type="entry name" value="Cadherin-like_dom"/>
</dbReference>
<sequence length="1238" mass="135796">MRLKTCCLLNCEIVCCVLSWSLVLGQIHYSIPEELQIGAFVGNIAADLGLDLEQLSSRSLRISPGSRKLYVDVNFKNGDLFVKERIDRENLCASSLTCVLSVDAVLEHPLNLYQVAVEILDVNDNAPSFPKSQFRLEISEAAATGARFRLESAHDPDIGNNSIQTYQLLPNDYFTLDIQMHGGERKLPVLVLRRPLDRETVPMHRLNIIAKDGGIPIRSGTVQVAIIVKDANDNAPVFPQSVYRVNVLEAATVGTRIIRLNATDLDFGKNGEIIYSLSSHNSDIVWEVFEVDSKTGEIRVKGKLDYEENKAFEINVQAMDKGYDGVPSHCDVLVTIIDVNDNPPEVTLVSLSSTVSEDVPVGTVVALFSAADKDSGQSGHVQCQISERLPFKLDSSLKNYYRLLVDDLLDRENISSYDITLSCTDAGNPPLTTTKTIQVEVSDINDNVPRFSQRFYTANVMENNVIGSSIFSLTAFDPDVADNARLKYSIPETRVQNDSVSTYVSISSDTGVIFAQRPFDYEQMKNFQMQVQVRDSGSPSLTSNVSVNVIILDQNDNAPVIVHPLTEFGSTAVETISRFAEPGYLVAKVSATDADAGQNARLSYSIFQATQHNLFTISSNTGEIWTARPIVNTDASKQRLVIVVKDAGTPPLSASVTIILSMVGKDIETFSSVSSSSEGPASTPDLTFTLVISLGTISIVFLIILIVLAIKVHKSREAVGDRHCSLGVCCCVDTRKSLNGIQKASRNLQIPSNYIEVFGGDPLSQRFRYESCSTLQSMKTDFITSNTFRSSADNNFSRNQSNRKKSLEIINSQKCNNIVSSEVAVEILDVNDNAPDFPKRQLRLKIPELSMPGTRYPLESAHDPDIGTNTVQNYELLPNNNFIRGKLFGVDSKSGEIKVKGKLDYEEIAAFSTDVQAIDGGTEAVPAHCDVLANIIDVRDNPPEVTLTSLSRTVSDNAPVGTVLALFSATDKDSGRNGEVNCQVSNDLPVNLDSSLKNYYGIFVHHPKDHENTSNYDVSITCTDAGNPLTSEKTFRVEISNVNDNEPPFAQSSDTANVMETNVIGASIFSITAFDPDVGLNARLKYSMLETQVHNASASTYVSINSETGVIFAQRSFDFEKLKNLQIQAQVMDSGIPPLANNVSVNIIILDQNDNVPTFVQPLAEFGSTVTDTISRFAEPGYLVTKVSATTLTPARTLTVLIRCFKLARITSLLFHQTQERFAQSAILQIKMSLTKVW</sequence>
<dbReference type="AlphaFoldDB" id="A0A401SHI6"/>
<feature type="chain" id="PRO_5019240240" description="Cadherin domain-containing protein" evidence="14">
    <location>
        <begin position="26"/>
        <end position="1238"/>
    </location>
</feature>
<dbReference type="GO" id="GO:0005509">
    <property type="term" value="F:calcium ion binding"/>
    <property type="evidence" value="ECO:0007669"/>
    <property type="project" value="UniProtKB-UniRule"/>
</dbReference>
<evidence type="ECO:0000313" key="17">
    <source>
        <dbReference type="Proteomes" id="UP000287033"/>
    </source>
</evidence>
<dbReference type="EMBL" id="BEZZ01000269">
    <property type="protein sequence ID" value="GCC29834.1"/>
    <property type="molecule type" value="Genomic_DNA"/>
</dbReference>
<keyword evidence="6" id="KW-0677">Repeat</keyword>
<evidence type="ECO:0000256" key="2">
    <source>
        <dbReference type="ARBA" id="ARBA00004251"/>
    </source>
</evidence>
<evidence type="ECO:0000256" key="4">
    <source>
        <dbReference type="ARBA" id="ARBA00022692"/>
    </source>
</evidence>
<dbReference type="InterPro" id="IPR050174">
    <property type="entry name" value="Protocadherin/Cadherin-CA"/>
</dbReference>
<feature type="domain" description="Cadherin" evidence="15">
    <location>
        <begin position="30"/>
        <end position="129"/>
    </location>
</feature>
<comment type="function">
    <text evidence="1">Potential calcium-dependent cell-adhesion protein. May be involved in the establishment and maintenance of specific neuronal connections in the brain.</text>
</comment>
<evidence type="ECO:0000256" key="14">
    <source>
        <dbReference type="SAM" id="SignalP"/>
    </source>
</evidence>
<feature type="signal peptide" evidence="14">
    <location>
        <begin position="1"/>
        <end position="25"/>
    </location>
</feature>
<evidence type="ECO:0000256" key="10">
    <source>
        <dbReference type="ARBA" id="ARBA00023136"/>
    </source>
</evidence>
<organism evidence="16 17">
    <name type="scientific">Chiloscyllium punctatum</name>
    <name type="common">Brownbanded bambooshark</name>
    <name type="synonym">Hemiscyllium punctatum</name>
    <dbReference type="NCBI Taxonomy" id="137246"/>
    <lineage>
        <taxon>Eukaryota</taxon>
        <taxon>Metazoa</taxon>
        <taxon>Chordata</taxon>
        <taxon>Craniata</taxon>
        <taxon>Vertebrata</taxon>
        <taxon>Chondrichthyes</taxon>
        <taxon>Elasmobranchii</taxon>
        <taxon>Galeomorphii</taxon>
        <taxon>Galeoidea</taxon>
        <taxon>Orectolobiformes</taxon>
        <taxon>Hemiscylliidae</taxon>
        <taxon>Chiloscyllium</taxon>
    </lineage>
</organism>
<gene>
    <name evidence="16" type="ORF">chiPu_0008276</name>
</gene>
<dbReference type="Gene3D" id="2.60.40.60">
    <property type="entry name" value="Cadherins"/>
    <property type="match status" value="9"/>
</dbReference>
<keyword evidence="8" id="KW-0130">Cell adhesion</keyword>
<keyword evidence="11" id="KW-0325">Glycoprotein</keyword>
<dbReference type="Pfam" id="PF00028">
    <property type="entry name" value="Cadherin"/>
    <property type="match status" value="8"/>
</dbReference>
<dbReference type="InterPro" id="IPR020894">
    <property type="entry name" value="Cadherin_CS"/>
</dbReference>
<evidence type="ECO:0000256" key="7">
    <source>
        <dbReference type="ARBA" id="ARBA00022837"/>
    </source>
</evidence>
<feature type="domain" description="Cadherin" evidence="15">
    <location>
        <begin position="575"/>
        <end position="682"/>
    </location>
</feature>
<keyword evidence="17" id="KW-1185">Reference proteome</keyword>
<keyword evidence="10 13" id="KW-0472">Membrane</keyword>
<dbReference type="SMART" id="SM00112">
    <property type="entry name" value="CA"/>
    <property type="match status" value="9"/>
</dbReference>
<dbReference type="CDD" id="cd11304">
    <property type="entry name" value="Cadherin_repeat"/>
    <property type="match status" value="9"/>
</dbReference>
<dbReference type="InterPro" id="IPR015919">
    <property type="entry name" value="Cadherin-like_sf"/>
</dbReference>
<dbReference type="PANTHER" id="PTHR24028">
    <property type="entry name" value="CADHERIN-87A"/>
    <property type="match status" value="1"/>
</dbReference>
<protein>
    <recommendedName>
        <fullName evidence="15">Cadherin domain-containing protein</fullName>
    </recommendedName>
</protein>
<dbReference type="OMA" id="HENTSNY"/>
<evidence type="ECO:0000256" key="13">
    <source>
        <dbReference type="SAM" id="Phobius"/>
    </source>
</evidence>
<dbReference type="FunFam" id="2.60.40.60:FF:000004">
    <property type="entry name" value="Protocadherin 1 gamma 2"/>
    <property type="match status" value="1"/>
</dbReference>
<dbReference type="GO" id="GO:0005886">
    <property type="term" value="C:plasma membrane"/>
    <property type="evidence" value="ECO:0007669"/>
    <property type="project" value="UniProtKB-SubCell"/>
</dbReference>
<dbReference type="PROSITE" id="PS00232">
    <property type="entry name" value="CADHERIN_1"/>
    <property type="match status" value="5"/>
</dbReference>
<keyword evidence="9 13" id="KW-1133">Transmembrane helix</keyword>
<evidence type="ECO:0000313" key="16">
    <source>
        <dbReference type="EMBL" id="GCC29834.1"/>
    </source>
</evidence>
<keyword evidence="4 13" id="KW-0812">Transmembrane</keyword>
<dbReference type="FunFam" id="2.60.40.60:FF:000129">
    <property type="entry name" value="protocadherin alpha-C2 isoform X1"/>
    <property type="match status" value="2"/>
</dbReference>
<evidence type="ECO:0000256" key="8">
    <source>
        <dbReference type="ARBA" id="ARBA00022889"/>
    </source>
</evidence>
<evidence type="ECO:0000256" key="12">
    <source>
        <dbReference type="PROSITE-ProRule" id="PRU00043"/>
    </source>
</evidence>
<accession>A0A401SHI6</accession>
<dbReference type="FunFam" id="2.60.40.60:FF:000002">
    <property type="entry name" value="Protocadherin alpha 2"/>
    <property type="match status" value="1"/>
</dbReference>
<keyword evidence="3" id="KW-1003">Cell membrane</keyword>
<evidence type="ECO:0000256" key="3">
    <source>
        <dbReference type="ARBA" id="ARBA00022475"/>
    </source>
</evidence>
<dbReference type="FunFam" id="2.60.40.60:FF:000006">
    <property type="entry name" value="Protocadherin alpha 2"/>
    <property type="match status" value="1"/>
</dbReference>
<proteinExistence type="predicted"/>
<dbReference type="STRING" id="137246.A0A401SHI6"/>
<feature type="transmembrane region" description="Helical" evidence="13">
    <location>
        <begin position="686"/>
        <end position="710"/>
    </location>
</feature>
<name>A0A401SHI6_CHIPU</name>
<dbReference type="InterPro" id="IPR013164">
    <property type="entry name" value="Cadherin_N"/>
</dbReference>
<comment type="caution">
    <text evidence="16">The sequence shown here is derived from an EMBL/GenBank/DDBJ whole genome shotgun (WGS) entry which is preliminary data.</text>
</comment>
<keyword evidence="7 12" id="KW-0106">Calcium</keyword>
<evidence type="ECO:0000256" key="9">
    <source>
        <dbReference type="ARBA" id="ARBA00022989"/>
    </source>
</evidence>
<dbReference type="GO" id="GO:0007156">
    <property type="term" value="P:homophilic cell adhesion via plasma membrane adhesion molecules"/>
    <property type="evidence" value="ECO:0007669"/>
    <property type="project" value="InterPro"/>
</dbReference>
<dbReference type="Pfam" id="PF16492">
    <property type="entry name" value="Cadherin_C_2"/>
    <property type="match status" value="1"/>
</dbReference>
<feature type="domain" description="Cadherin" evidence="15">
    <location>
        <begin position="239"/>
        <end position="346"/>
    </location>
</feature>
<keyword evidence="5 14" id="KW-0732">Signal</keyword>
<dbReference type="PROSITE" id="PS50268">
    <property type="entry name" value="CADHERIN_2"/>
    <property type="match status" value="9"/>
</dbReference>
<feature type="domain" description="Cadherin" evidence="15">
    <location>
        <begin position="1050"/>
        <end position="1159"/>
    </location>
</feature>
<dbReference type="PANTHER" id="PTHR24028:SF236">
    <property type="entry name" value="PROTOCADHERIN GAMMA-C3"/>
    <property type="match status" value="1"/>
</dbReference>
<dbReference type="Pfam" id="PF08266">
    <property type="entry name" value="Cadherin_2"/>
    <property type="match status" value="1"/>
</dbReference>
<dbReference type="Proteomes" id="UP000287033">
    <property type="component" value="Unassembled WGS sequence"/>
</dbReference>
<evidence type="ECO:0000256" key="1">
    <source>
        <dbReference type="ARBA" id="ARBA00003436"/>
    </source>
</evidence>
<evidence type="ECO:0000256" key="5">
    <source>
        <dbReference type="ARBA" id="ARBA00022729"/>
    </source>
</evidence>
<evidence type="ECO:0000259" key="15">
    <source>
        <dbReference type="PROSITE" id="PS50268"/>
    </source>
</evidence>
<dbReference type="InterPro" id="IPR032455">
    <property type="entry name" value="Cadherin_C"/>
</dbReference>
<evidence type="ECO:0000256" key="6">
    <source>
        <dbReference type="ARBA" id="ARBA00022737"/>
    </source>
</evidence>
<dbReference type="OrthoDB" id="6252479at2759"/>
<dbReference type="SUPFAM" id="SSF49313">
    <property type="entry name" value="Cadherin-like"/>
    <property type="match status" value="9"/>
</dbReference>
<evidence type="ECO:0000256" key="11">
    <source>
        <dbReference type="ARBA" id="ARBA00023180"/>
    </source>
</evidence>
<feature type="domain" description="Cadherin" evidence="15">
    <location>
        <begin position="347"/>
        <end position="451"/>
    </location>
</feature>
<dbReference type="FunFam" id="2.60.40.60:FF:000001">
    <property type="entry name" value="Protocadherin alpha 2"/>
    <property type="match status" value="2"/>
</dbReference>